<accession>A0A941AMU0</accession>
<evidence type="ECO:0000256" key="3">
    <source>
        <dbReference type="ARBA" id="ARBA00023125"/>
    </source>
</evidence>
<keyword evidence="3" id="KW-0238">DNA-binding</keyword>
<dbReference type="PROSITE" id="PS50931">
    <property type="entry name" value="HTH_LYSR"/>
    <property type="match status" value="1"/>
</dbReference>
<proteinExistence type="inferred from homology"/>
<dbReference type="Gene3D" id="3.40.190.10">
    <property type="entry name" value="Periplasmic binding protein-like II"/>
    <property type="match status" value="2"/>
</dbReference>
<gene>
    <name evidence="6" type="ORF">J7W16_07125</name>
</gene>
<protein>
    <submittedName>
        <fullName evidence="6">LysR family transcriptional regulator</fullName>
    </submittedName>
</protein>
<dbReference type="GO" id="GO:0003677">
    <property type="term" value="F:DNA binding"/>
    <property type="evidence" value="ECO:0007669"/>
    <property type="project" value="UniProtKB-KW"/>
</dbReference>
<dbReference type="PRINTS" id="PR00039">
    <property type="entry name" value="HTHLYSR"/>
</dbReference>
<evidence type="ECO:0000313" key="7">
    <source>
        <dbReference type="Proteomes" id="UP000678228"/>
    </source>
</evidence>
<dbReference type="CDD" id="cd08434">
    <property type="entry name" value="PBP2_GltC_like"/>
    <property type="match status" value="1"/>
</dbReference>
<dbReference type="PANTHER" id="PTHR30346">
    <property type="entry name" value="TRANSCRIPTIONAL DUAL REGULATOR HCAR-RELATED"/>
    <property type="match status" value="1"/>
</dbReference>
<evidence type="ECO:0000259" key="5">
    <source>
        <dbReference type="PROSITE" id="PS50931"/>
    </source>
</evidence>
<dbReference type="Pfam" id="PF00126">
    <property type="entry name" value="HTH_1"/>
    <property type="match status" value="1"/>
</dbReference>
<evidence type="ECO:0000313" key="6">
    <source>
        <dbReference type="EMBL" id="MBP3950905.1"/>
    </source>
</evidence>
<keyword evidence="2" id="KW-0805">Transcription regulation</keyword>
<dbReference type="PANTHER" id="PTHR30346:SF28">
    <property type="entry name" value="HTH-TYPE TRANSCRIPTIONAL REGULATOR CYNR"/>
    <property type="match status" value="1"/>
</dbReference>
<dbReference type="Pfam" id="PF03466">
    <property type="entry name" value="LysR_substrate"/>
    <property type="match status" value="1"/>
</dbReference>
<dbReference type="Gene3D" id="1.10.10.10">
    <property type="entry name" value="Winged helix-like DNA-binding domain superfamily/Winged helix DNA-binding domain"/>
    <property type="match status" value="1"/>
</dbReference>
<dbReference type="Proteomes" id="UP000678228">
    <property type="component" value="Unassembled WGS sequence"/>
</dbReference>
<name>A0A941AMU0_9BACI</name>
<evidence type="ECO:0000256" key="2">
    <source>
        <dbReference type="ARBA" id="ARBA00023015"/>
    </source>
</evidence>
<dbReference type="FunFam" id="1.10.10.10:FF:000001">
    <property type="entry name" value="LysR family transcriptional regulator"/>
    <property type="match status" value="1"/>
</dbReference>
<comment type="similarity">
    <text evidence="1">Belongs to the LysR transcriptional regulatory family.</text>
</comment>
<sequence length="298" mass="33699">MELRQLTYFIEVAKREHMTEAAEALHVAQSAVSRQISNLEGELGVDLFIRHGRRVRLTPIGKLFLEHITEAMKMIQNATQQVNEHLDPERGTVRIAFPISMAAYTLPKAISAFRLLYPQAKFQLKQGTYYNLIDHVIDGNYNMALLGPVPMNEDYVTGHILFSEKLIALLPIDHPLANEPVLKIQQLRDDPFILLPKGMYFRDMVINACLEEGFMPNVSFEGDDVDALKGLVSAGLGITLIPEMTVIENIPRSTVKVPIADPEVTRTVGIITPSDRKLLPTEKLFFDFLVEFYKGKFY</sequence>
<feature type="domain" description="HTH lysR-type" evidence="5">
    <location>
        <begin position="1"/>
        <end position="58"/>
    </location>
</feature>
<keyword evidence="4" id="KW-0804">Transcription</keyword>
<evidence type="ECO:0000256" key="1">
    <source>
        <dbReference type="ARBA" id="ARBA00009437"/>
    </source>
</evidence>
<keyword evidence="7" id="KW-1185">Reference proteome</keyword>
<comment type="caution">
    <text evidence="6">The sequence shown here is derived from an EMBL/GenBank/DDBJ whole genome shotgun (WGS) entry which is preliminary data.</text>
</comment>
<dbReference type="InterPro" id="IPR036390">
    <property type="entry name" value="WH_DNA-bd_sf"/>
</dbReference>
<dbReference type="SUPFAM" id="SSF46785">
    <property type="entry name" value="Winged helix' DNA-binding domain"/>
    <property type="match status" value="1"/>
</dbReference>
<dbReference type="GO" id="GO:0003700">
    <property type="term" value="F:DNA-binding transcription factor activity"/>
    <property type="evidence" value="ECO:0007669"/>
    <property type="project" value="InterPro"/>
</dbReference>
<evidence type="ECO:0000256" key="4">
    <source>
        <dbReference type="ARBA" id="ARBA00023163"/>
    </source>
</evidence>
<dbReference type="RefSeq" id="WP_210596578.1">
    <property type="nucleotide sequence ID" value="NZ_JAGKSQ010000002.1"/>
</dbReference>
<organism evidence="6 7">
    <name type="scientific">Halalkalibacter suaedae</name>
    <dbReference type="NCBI Taxonomy" id="2822140"/>
    <lineage>
        <taxon>Bacteria</taxon>
        <taxon>Bacillati</taxon>
        <taxon>Bacillota</taxon>
        <taxon>Bacilli</taxon>
        <taxon>Bacillales</taxon>
        <taxon>Bacillaceae</taxon>
        <taxon>Halalkalibacter</taxon>
    </lineage>
</organism>
<dbReference type="InterPro" id="IPR000847">
    <property type="entry name" value="LysR_HTH_N"/>
</dbReference>
<dbReference type="SUPFAM" id="SSF53850">
    <property type="entry name" value="Periplasmic binding protein-like II"/>
    <property type="match status" value="1"/>
</dbReference>
<dbReference type="EMBL" id="JAGKSQ010000002">
    <property type="protein sequence ID" value="MBP3950905.1"/>
    <property type="molecule type" value="Genomic_DNA"/>
</dbReference>
<dbReference type="AlphaFoldDB" id="A0A941AMU0"/>
<reference evidence="6" key="1">
    <citation type="submission" date="2021-03" db="EMBL/GenBank/DDBJ databases">
        <title>Bacillus suaedae sp. nov., isolated from Suaeda aralocaspica.</title>
        <authorList>
            <person name="Lei R.F.R."/>
        </authorList>
    </citation>
    <scope>NUCLEOTIDE SEQUENCE</scope>
    <source>
        <strain evidence="6">YZJH907-2</strain>
    </source>
</reference>
<dbReference type="GO" id="GO:0032993">
    <property type="term" value="C:protein-DNA complex"/>
    <property type="evidence" value="ECO:0007669"/>
    <property type="project" value="TreeGrafter"/>
</dbReference>
<dbReference type="InterPro" id="IPR036388">
    <property type="entry name" value="WH-like_DNA-bd_sf"/>
</dbReference>
<dbReference type="InterPro" id="IPR005119">
    <property type="entry name" value="LysR_subst-bd"/>
</dbReference>